<evidence type="ECO:0000313" key="1">
    <source>
        <dbReference type="EMBL" id="KAJ9653407.1"/>
    </source>
</evidence>
<dbReference type="Proteomes" id="UP001172386">
    <property type="component" value="Unassembled WGS sequence"/>
</dbReference>
<gene>
    <name evidence="1" type="ORF">H2198_007405</name>
</gene>
<keyword evidence="2" id="KW-1185">Reference proteome</keyword>
<organism evidence="1 2">
    <name type="scientific">Neophaeococcomyces mojaviensis</name>
    <dbReference type="NCBI Taxonomy" id="3383035"/>
    <lineage>
        <taxon>Eukaryota</taxon>
        <taxon>Fungi</taxon>
        <taxon>Dikarya</taxon>
        <taxon>Ascomycota</taxon>
        <taxon>Pezizomycotina</taxon>
        <taxon>Eurotiomycetes</taxon>
        <taxon>Chaetothyriomycetidae</taxon>
        <taxon>Chaetothyriales</taxon>
        <taxon>Chaetothyriales incertae sedis</taxon>
        <taxon>Neophaeococcomyces</taxon>
    </lineage>
</organism>
<comment type="caution">
    <text evidence="1">The sequence shown here is derived from an EMBL/GenBank/DDBJ whole genome shotgun (WGS) entry which is preliminary data.</text>
</comment>
<dbReference type="EMBL" id="JAPDRQ010000155">
    <property type="protein sequence ID" value="KAJ9653407.1"/>
    <property type="molecule type" value="Genomic_DNA"/>
</dbReference>
<protein>
    <submittedName>
        <fullName evidence="1">Uncharacterized protein</fullName>
    </submittedName>
</protein>
<sequence length="388" mass="43171">MDRKYCALYLSLLFVLGTLVRSENVTASTADNITIPEPNFLTWLPEYRNFFQTVLVDNCTTEYQEFERLNGFSNKDGTNSVINCLLENTDEWRKANIASAVVLLGLLPTILGLTGSHVAELAIVGCFRPFLTFFLICAAPGMNPSPALTSMDPLSILEARKRGRGFRLPKWAPGWVVVLAEYGAVTGALINLIFTLRGIQIGTVISFAPTHGLYWIWLIAAYLVFLVGYYALLARVTRNTLRVPDNRLLQYIWRWSPKICHVLQCLKLEFTTTLPGQDMSLTLKRETSFFILLSWLNAVGTALHLLLGTILFSSTLFIATGDAFVIGARILASHLVCRIVAAFELAGLRATVRADYGDEENQSIVEQLDHSEKNPESTQVKLVLSTSV</sequence>
<evidence type="ECO:0000313" key="2">
    <source>
        <dbReference type="Proteomes" id="UP001172386"/>
    </source>
</evidence>
<name>A0ACC3A031_9EURO</name>
<reference evidence="1" key="1">
    <citation type="submission" date="2022-10" db="EMBL/GenBank/DDBJ databases">
        <title>Culturing micro-colonial fungi from biological soil crusts in the Mojave desert and describing Neophaeococcomyces mojavensis, and introducing the new genera and species Taxawa tesnikishii.</title>
        <authorList>
            <person name="Kurbessoian T."/>
            <person name="Stajich J.E."/>
        </authorList>
    </citation>
    <scope>NUCLEOTIDE SEQUENCE</scope>
    <source>
        <strain evidence="1">JES_112</strain>
    </source>
</reference>
<proteinExistence type="predicted"/>
<accession>A0ACC3A031</accession>